<dbReference type="GO" id="GO:0016020">
    <property type="term" value="C:membrane"/>
    <property type="evidence" value="ECO:0007669"/>
    <property type="project" value="InterPro"/>
</dbReference>
<dbReference type="Pfam" id="PF00672">
    <property type="entry name" value="HAMP"/>
    <property type="match status" value="1"/>
</dbReference>
<dbReference type="PANTHER" id="PTHR32089">
    <property type="entry name" value="METHYL-ACCEPTING CHEMOTAXIS PROTEIN MCPB"/>
    <property type="match status" value="1"/>
</dbReference>
<dbReference type="GO" id="GO:0006935">
    <property type="term" value="P:chemotaxis"/>
    <property type="evidence" value="ECO:0007669"/>
    <property type="project" value="InterPro"/>
</dbReference>
<accession>A0A0V8QDA2</accession>
<dbReference type="STRING" id="290052.ASU35_12960"/>
<dbReference type="Pfam" id="PF00015">
    <property type="entry name" value="MCPsignal"/>
    <property type="match status" value="1"/>
</dbReference>
<dbReference type="PANTHER" id="PTHR32089:SF112">
    <property type="entry name" value="LYSOZYME-LIKE PROTEIN-RELATED"/>
    <property type="match status" value="1"/>
</dbReference>
<evidence type="ECO:0000313" key="9">
    <source>
        <dbReference type="Proteomes" id="UP000054874"/>
    </source>
</evidence>
<dbReference type="GO" id="GO:0007165">
    <property type="term" value="P:signal transduction"/>
    <property type="evidence" value="ECO:0007669"/>
    <property type="project" value="UniProtKB-KW"/>
</dbReference>
<evidence type="ECO:0000259" key="6">
    <source>
        <dbReference type="PROSITE" id="PS50111"/>
    </source>
</evidence>
<gene>
    <name evidence="8" type="ORF">ASU35_12960</name>
</gene>
<feature type="coiled-coil region" evidence="4">
    <location>
        <begin position="353"/>
        <end position="380"/>
    </location>
</feature>
<keyword evidence="5" id="KW-0812">Transmembrane</keyword>
<dbReference type="AlphaFoldDB" id="A0A0V8QDA2"/>
<evidence type="ECO:0000313" key="8">
    <source>
        <dbReference type="EMBL" id="KSV58458.1"/>
    </source>
</evidence>
<evidence type="ECO:0000256" key="1">
    <source>
        <dbReference type="ARBA" id="ARBA00023224"/>
    </source>
</evidence>
<dbReference type="PROSITE" id="PS50111">
    <property type="entry name" value="CHEMOTAXIS_TRANSDUC_2"/>
    <property type="match status" value="1"/>
</dbReference>
<feature type="transmembrane region" description="Helical" evidence="5">
    <location>
        <begin position="12"/>
        <end position="30"/>
    </location>
</feature>
<feature type="domain" description="HAMP" evidence="7">
    <location>
        <begin position="205"/>
        <end position="259"/>
    </location>
</feature>
<keyword evidence="4" id="KW-0175">Coiled coil</keyword>
<sequence length="565" mass="62351">MKSIQTKIILPLSILSGIFSICMVLTYFFMSENITRINTLKDVSYESVIMADKLVLSVVQVQQWLTDISATRATDGYDDGFDEAEAHAQNFYNTLDKLAETNPAYQEEVKELRSKFTPYYEVGKQMAQAYITGGPESGNLMMNEFDGVATSINEAVTALREEILTEADTSMSTIKEKSILLQEFSLLAIAVVLVIYILLIFTVRKGIVRPIRLILNKLILMAENSGDLTQKIDYSSKDEIGALADNFNKMQEAFRSLICKVIQISEQTSIGMQETKKRVDEGLTLIRTMNTMASNISSSMEENAASVEEATAVSGEINERLEQMTNQASSEAENSIKIKSRAGELKTFALLSQKRTKELNEDTKAKLDQAIENAKAVEKINTLTDTIMDIASQTNLLALNASIEAARAGDSGRGFAVVASEITSLASDSAKAVEEIRTVNKSVLDIVKELVKTLNDIYQFISENVVADYEKTVETGELYSNDADGFQAVTTEIANISTCILDSMNTMTKTMDMLSKASGQSAEATVEISNNVIRLTESFDQISVLSDNLFTDTENLRILVNKYTV</sequence>
<dbReference type="SMART" id="SM00283">
    <property type="entry name" value="MA"/>
    <property type="match status" value="1"/>
</dbReference>
<dbReference type="InterPro" id="IPR004090">
    <property type="entry name" value="Chemotax_Me-accpt_rcpt"/>
</dbReference>
<dbReference type="OrthoDB" id="1862723at2"/>
<evidence type="ECO:0000256" key="3">
    <source>
        <dbReference type="PROSITE-ProRule" id="PRU00284"/>
    </source>
</evidence>
<keyword evidence="5" id="KW-1133">Transmembrane helix</keyword>
<dbReference type="GO" id="GO:0004888">
    <property type="term" value="F:transmembrane signaling receptor activity"/>
    <property type="evidence" value="ECO:0007669"/>
    <property type="project" value="InterPro"/>
</dbReference>
<dbReference type="Gene3D" id="6.10.340.10">
    <property type="match status" value="1"/>
</dbReference>
<evidence type="ECO:0000256" key="5">
    <source>
        <dbReference type="SAM" id="Phobius"/>
    </source>
</evidence>
<dbReference type="Proteomes" id="UP000054874">
    <property type="component" value="Unassembled WGS sequence"/>
</dbReference>
<keyword evidence="5" id="KW-0472">Membrane</keyword>
<organism evidence="8 9">
    <name type="scientific">Acetivibrio ethanolgignens</name>
    <dbReference type="NCBI Taxonomy" id="290052"/>
    <lineage>
        <taxon>Bacteria</taxon>
        <taxon>Bacillati</taxon>
        <taxon>Bacillota</taxon>
        <taxon>Clostridia</taxon>
        <taxon>Eubacteriales</taxon>
        <taxon>Oscillospiraceae</taxon>
        <taxon>Acetivibrio</taxon>
    </lineage>
</organism>
<evidence type="ECO:0000256" key="4">
    <source>
        <dbReference type="SAM" id="Coils"/>
    </source>
</evidence>
<feature type="transmembrane region" description="Helical" evidence="5">
    <location>
        <begin position="184"/>
        <end position="203"/>
    </location>
</feature>
<keyword evidence="1 3" id="KW-0807">Transducer</keyword>
<dbReference type="InterPro" id="IPR004089">
    <property type="entry name" value="MCPsignal_dom"/>
</dbReference>
<feature type="domain" description="Methyl-accepting transducer" evidence="6">
    <location>
        <begin position="278"/>
        <end position="536"/>
    </location>
</feature>
<evidence type="ECO:0008006" key="10">
    <source>
        <dbReference type="Google" id="ProtNLM"/>
    </source>
</evidence>
<reference evidence="8 9" key="1">
    <citation type="submission" date="2015-11" db="EMBL/GenBank/DDBJ databases">
        <title>Butyribacter intestini gen. nov., sp. nov., a butyric acid-producing bacterium of the family Lachnospiraceae isolated from the human faeces.</title>
        <authorList>
            <person name="Zou Y."/>
            <person name="Xue W."/>
            <person name="Luo G."/>
            <person name="Lv M."/>
        </authorList>
    </citation>
    <scope>NUCLEOTIDE SEQUENCE [LARGE SCALE GENOMIC DNA]</scope>
    <source>
        <strain evidence="8 9">ACET-33324</strain>
    </source>
</reference>
<dbReference type="PROSITE" id="PS50885">
    <property type="entry name" value="HAMP"/>
    <property type="match status" value="1"/>
</dbReference>
<proteinExistence type="inferred from homology"/>
<dbReference type="CDD" id="cd06225">
    <property type="entry name" value="HAMP"/>
    <property type="match status" value="1"/>
</dbReference>
<comment type="similarity">
    <text evidence="2">Belongs to the methyl-accepting chemotaxis (MCP) protein family.</text>
</comment>
<dbReference type="SUPFAM" id="SSF58104">
    <property type="entry name" value="Methyl-accepting chemotaxis protein (MCP) signaling domain"/>
    <property type="match status" value="1"/>
</dbReference>
<dbReference type="InterPro" id="IPR003660">
    <property type="entry name" value="HAMP_dom"/>
</dbReference>
<name>A0A0V8QDA2_9FIRM</name>
<keyword evidence="9" id="KW-1185">Reference proteome</keyword>
<protein>
    <recommendedName>
        <fullName evidence="10">Chemotaxis protein</fullName>
    </recommendedName>
</protein>
<dbReference type="SMART" id="SM00304">
    <property type="entry name" value="HAMP"/>
    <property type="match status" value="1"/>
</dbReference>
<dbReference type="EMBL" id="LNAM01000172">
    <property type="protein sequence ID" value="KSV58458.1"/>
    <property type="molecule type" value="Genomic_DNA"/>
</dbReference>
<evidence type="ECO:0000256" key="2">
    <source>
        <dbReference type="ARBA" id="ARBA00029447"/>
    </source>
</evidence>
<comment type="caution">
    <text evidence="8">The sequence shown here is derived from an EMBL/GenBank/DDBJ whole genome shotgun (WGS) entry which is preliminary data.</text>
</comment>
<dbReference type="PRINTS" id="PR00260">
    <property type="entry name" value="CHEMTRNSDUCR"/>
</dbReference>
<evidence type="ECO:0000259" key="7">
    <source>
        <dbReference type="PROSITE" id="PS50885"/>
    </source>
</evidence>
<dbReference type="Gene3D" id="1.10.287.950">
    <property type="entry name" value="Methyl-accepting chemotaxis protein"/>
    <property type="match status" value="1"/>
</dbReference>